<dbReference type="EMBL" id="OL677998">
    <property type="protein sequence ID" value="UZZ43725.1"/>
    <property type="molecule type" value="Genomic_DNA"/>
</dbReference>
<keyword evidence="14" id="KW-0830">Ubiquinone</keyword>
<accession>A0A9E8RUN2</accession>
<dbReference type="InterPro" id="IPR005798">
    <property type="entry name" value="Cyt_b/b6_C"/>
</dbReference>
<dbReference type="AlphaFoldDB" id="A0A9E8RUN2"/>
<comment type="cofactor">
    <cofactor evidence="18">
        <name>heme</name>
        <dbReference type="ChEBI" id="CHEBI:30413"/>
    </cofactor>
    <text evidence="18">Binds 2 heme groups non-covalently.</text>
</comment>
<evidence type="ECO:0000256" key="14">
    <source>
        <dbReference type="ARBA" id="ARBA00023075"/>
    </source>
</evidence>
<evidence type="ECO:0000313" key="22">
    <source>
        <dbReference type="EMBL" id="UZZ43725.1"/>
    </source>
</evidence>
<keyword evidence="16 19" id="KW-0472">Membrane</keyword>
<dbReference type="InterPro" id="IPR030689">
    <property type="entry name" value="Cytochrome_b"/>
</dbReference>
<dbReference type="SUPFAM" id="SSF81648">
    <property type="entry name" value="a domain/subunit of cytochrome bc1 complex (Ubiquinol-cytochrome c reductase)"/>
    <property type="match status" value="1"/>
</dbReference>
<dbReference type="PANTHER" id="PTHR19271">
    <property type="entry name" value="CYTOCHROME B"/>
    <property type="match status" value="1"/>
</dbReference>
<keyword evidence="8 19" id="KW-0812">Transmembrane</keyword>
<dbReference type="InterPro" id="IPR005797">
    <property type="entry name" value="Cyt_b/b6_N"/>
</dbReference>
<evidence type="ECO:0000256" key="17">
    <source>
        <dbReference type="PIRSR" id="PIRSR038885-1"/>
    </source>
</evidence>
<dbReference type="GeneID" id="77424893"/>
<dbReference type="GO" id="GO:0016491">
    <property type="term" value="F:oxidoreductase activity"/>
    <property type="evidence" value="ECO:0007669"/>
    <property type="project" value="UniProtKB-UniRule"/>
</dbReference>
<evidence type="ECO:0000256" key="19">
    <source>
        <dbReference type="RuleBase" id="RU362117"/>
    </source>
</evidence>
<comment type="subunit">
    <text evidence="3">The main subunits of complex b-c1 are: cytochrome b, cytochrome c1 and the Rieske protein.</text>
</comment>
<feature type="transmembrane region" description="Helical" evidence="19">
    <location>
        <begin position="290"/>
        <end position="310"/>
    </location>
</feature>
<dbReference type="GO" id="GO:0005743">
    <property type="term" value="C:mitochondrial inner membrane"/>
    <property type="evidence" value="ECO:0007669"/>
    <property type="project" value="UniProtKB-SubCell"/>
</dbReference>
<feature type="binding site" description="axial binding residue" evidence="18">
    <location>
        <position position="100"/>
    </location>
    <ligand>
        <name>heme b</name>
        <dbReference type="ChEBI" id="CHEBI:60344"/>
        <label>b566</label>
    </ligand>
    <ligandPart>
        <name>Fe</name>
        <dbReference type="ChEBI" id="CHEBI:18248"/>
    </ligandPart>
</feature>
<feature type="transmembrane region" description="Helical" evidence="19">
    <location>
        <begin position="32"/>
        <end position="58"/>
    </location>
</feature>
<keyword evidence="6 18" id="KW-0349">Heme</keyword>
<dbReference type="CTD" id="4519"/>
<organism evidence="22">
    <name type="scientific">Adicella ragma</name>
    <dbReference type="NCBI Taxonomy" id="2904898"/>
    <lineage>
        <taxon>Eukaryota</taxon>
        <taxon>Metazoa</taxon>
        <taxon>Ecdysozoa</taxon>
        <taxon>Arthropoda</taxon>
        <taxon>Hexapoda</taxon>
        <taxon>Insecta</taxon>
        <taxon>Pterygota</taxon>
        <taxon>Neoptera</taxon>
        <taxon>Endopterygota</taxon>
        <taxon>Trichoptera</taxon>
        <taxon>Integripalpia</taxon>
        <taxon>Brevitentoria</taxon>
        <taxon>Leptoceroidea</taxon>
        <taxon>Leptoceridae</taxon>
        <taxon>Leptocerinae</taxon>
        <taxon>Triaenodini</taxon>
        <taxon>Adicella</taxon>
    </lineage>
</organism>
<evidence type="ECO:0000256" key="12">
    <source>
        <dbReference type="ARBA" id="ARBA00022989"/>
    </source>
</evidence>
<evidence type="ECO:0000256" key="18">
    <source>
        <dbReference type="PIRSR" id="PIRSR038885-2"/>
    </source>
</evidence>
<feature type="transmembrane region" description="Helical" evidence="19">
    <location>
        <begin position="141"/>
        <end position="160"/>
    </location>
</feature>
<dbReference type="PROSITE" id="PS51003">
    <property type="entry name" value="CYTB_CTER"/>
    <property type="match status" value="1"/>
</dbReference>
<evidence type="ECO:0000256" key="4">
    <source>
        <dbReference type="ARBA" id="ARBA00013531"/>
    </source>
</evidence>
<dbReference type="InterPro" id="IPR027387">
    <property type="entry name" value="Cytb/b6-like_sf"/>
</dbReference>
<feature type="transmembrane region" description="Helical" evidence="19">
    <location>
        <begin position="265"/>
        <end position="284"/>
    </location>
</feature>
<keyword evidence="12 19" id="KW-1133">Transmembrane helix</keyword>
<evidence type="ECO:0000256" key="8">
    <source>
        <dbReference type="ARBA" id="ARBA00022692"/>
    </source>
</evidence>
<dbReference type="CDD" id="cd00284">
    <property type="entry name" value="Cytochrome_b_N"/>
    <property type="match status" value="1"/>
</dbReference>
<dbReference type="RefSeq" id="YP_010585989.1">
    <property type="nucleotide sequence ID" value="NC_069240.1"/>
</dbReference>
<feature type="transmembrane region" description="Helical" evidence="19">
    <location>
        <begin position="232"/>
        <end position="253"/>
    </location>
</feature>
<comment type="cofactor">
    <cofactor evidence="19">
        <name>heme b</name>
        <dbReference type="ChEBI" id="CHEBI:60344"/>
    </cofactor>
    <text evidence="19">Binds 2 heme groups non-covalently.</text>
</comment>
<keyword evidence="15 19" id="KW-0496">Mitochondrion</keyword>
<evidence type="ECO:0000259" key="21">
    <source>
        <dbReference type="PROSITE" id="PS51003"/>
    </source>
</evidence>
<evidence type="ECO:0000256" key="2">
    <source>
        <dbReference type="ARBA" id="ARBA00004448"/>
    </source>
</evidence>
<keyword evidence="10" id="KW-0999">Mitochondrion inner membrane</keyword>
<dbReference type="GO" id="GO:0046872">
    <property type="term" value="F:metal ion binding"/>
    <property type="evidence" value="ECO:0007669"/>
    <property type="project" value="UniProtKB-UniRule"/>
</dbReference>
<feature type="domain" description="Cytochrome b/b6 N-terminal region profile" evidence="20">
    <location>
        <begin position="1"/>
        <end position="212"/>
    </location>
</feature>
<dbReference type="GO" id="GO:0008121">
    <property type="term" value="F:quinol-cytochrome-c reductase activity"/>
    <property type="evidence" value="ECO:0007669"/>
    <property type="project" value="InterPro"/>
</dbReference>
<feature type="transmembrane region" description="Helical" evidence="19">
    <location>
        <begin position="111"/>
        <end position="135"/>
    </location>
</feature>
<feature type="domain" description="Cytochrome b/b6 C-terminal region profile" evidence="21">
    <location>
        <begin position="213"/>
        <end position="380"/>
    </location>
</feature>
<dbReference type="GO" id="GO:0006122">
    <property type="term" value="P:mitochondrial electron transport, ubiquinol to cytochrome c"/>
    <property type="evidence" value="ECO:0007669"/>
    <property type="project" value="TreeGrafter"/>
</dbReference>
<evidence type="ECO:0000259" key="20">
    <source>
        <dbReference type="PROSITE" id="PS51002"/>
    </source>
</evidence>
<dbReference type="InterPro" id="IPR016174">
    <property type="entry name" value="Di-haem_cyt_TM"/>
</dbReference>
<evidence type="ECO:0000256" key="15">
    <source>
        <dbReference type="ARBA" id="ARBA00023128"/>
    </source>
</evidence>
<evidence type="ECO:0000256" key="16">
    <source>
        <dbReference type="ARBA" id="ARBA00023136"/>
    </source>
</evidence>
<feature type="transmembrane region" description="Helical" evidence="19">
    <location>
        <begin position="322"/>
        <end position="343"/>
    </location>
</feature>
<evidence type="ECO:0000256" key="7">
    <source>
        <dbReference type="ARBA" id="ARBA00022660"/>
    </source>
</evidence>
<dbReference type="Pfam" id="PF00032">
    <property type="entry name" value="Cytochrom_B_C"/>
    <property type="match status" value="1"/>
</dbReference>
<evidence type="ECO:0000256" key="6">
    <source>
        <dbReference type="ARBA" id="ARBA00022617"/>
    </source>
</evidence>
<keyword evidence="7 19" id="KW-0679">Respiratory chain</keyword>
<protein>
    <recommendedName>
        <fullName evidence="4 19">Cytochrome b</fullName>
    </recommendedName>
</protein>
<geneLocation type="mitochondrion" evidence="22"/>
<dbReference type="PIRSF" id="PIRSF038885">
    <property type="entry name" value="COB"/>
    <property type="match status" value="1"/>
</dbReference>
<comment type="similarity">
    <text evidence="19">Belongs to the cytochrome b family.</text>
</comment>
<evidence type="ECO:0000256" key="5">
    <source>
        <dbReference type="ARBA" id="ARBA00022448"/>
    </source>
</evidence>
<evidence type="ECO:0000256" key="1">
    <source>
        <dbReference type="ARBA" id="ARBA00002566"/>
    </source>
</evidence>
<keyword evidence="5 19" id="KW-0813">Transport</keyword>
<dbReference type="SUPFAM" id="SSF81342">
    <property type="entry name" value="Transmembrane di-heme cytochromes"/>
    <property type="match status" value="1"/>
</dbReference>
<name>A0A9E8RUN2_9NEOP</name>
<comment type="subcellular location">
    <subcellularLocation>
        <location evidence="2">Mitochondrion inner membrane</location>
        <topology evidence="2">Multi-pass membrane protein</topology>
    </subcellularLocation>
</comment>
<proteinExistence type="inferred from homology"/>
<keyword evidence="9 18" id="KW-0479">Metal-binding</keyword>
<feature type="binding site" description="axial binding residue" evidence="18">
    <location>
        <position position="185"/>
    </location>
    <ligand>
        <name>heme b</name>
        <dbReference type="ChEBI" id="CHEBI:60344"/>
        <label>b562</label>
    </ligand>
    <ligandPart>
        <name>Fe</name>
        <dbReference type="ChEBI" id="CHEBI:18248"/>
    </ligandPart>
</feature>
<dbReference type="GO" id="GO:0045275">
    <property type="term" value="C:respiratory chain complex III"/>
    <property type="evidence" value="ECO:0007669"/>
    <property type="project" value="InterPro"/>
</dbReference>
<evidence type="ECO:0000256" key="11">
    <source>
        <dbReference type="ARBA" id="ARBA00022982"/>
    </source>
</evidence>
<feature type="binding site" evidence="17">
    <location>
        <position position="204"/>
    </location>
    <ligand>
        <name>a ubiquinone</name>
        <dbReference type="ChEBI" id="CHEBI:16389"/>
    </ligand>
</feature>
<comment type="function">
    <text evidence="1 19">Component of the ubiquinol-cytochrome c reductase complex (complex III or cytochrome b-c1 complex) that is part of the mitochondrial respiratory chain. The b-c1 complex mediates electron transfer from ubiquinol to cytochrome c. Contributes to the generation of a proton gradient across the mitochondrial membrane that is then used for ATP synthesis.</text>
</comment>
<evidence type="ECO:0000256" key="10">
    <source>
        <dbReference type="ARBA" id="ARBA00022792"/>
    </source>
</evidence>
<dbReference type="PANTHER" id="PTHR19271:SF16">
    <property type="entry name" value="CYTOCHROME B"/>
    <property type="match status" value="1"/>
</dbReference>
<evidence type="ECO:0000256" key="13">
    <source>
        <dbReference type="ARBA" id="ARBA00023004"/>
    </source>
</evidence>
<reference evidence="22" key="2">
    <citation type="journal article" date="2022" name="Syst. Entomol.">
        <title>Massive gene rearrangements of mitochondrial genomes and implications for the phylogeny of Trichoptera (Insecta).</title>
        <authorList>
            <person name="Ge X."/>
            <person name="Peng L."/>
            <person name="Vogler A.P."/>
            <person name="Morse J.C."/>
            <person name="Yang L."/>
            <person name="Sun C."/>
            <person name="Wang B."/>
        </authorList>
    </citation>
    <scope>NUCLEOTIDE SEQUENCE</scope>
</reference>
<feature type="binding site" description="axial binding residue" evidence="18">
    <location>
        <position position="86"/>
    </location>
    <ligand>
        <name>heme b</name>
        <dbReference type="ChEBI" id="CHEBI:60344"/>
        <label>b562</label>
    </ligand>
    <ligandPart>
        <name>Fe</name>
        <dbReference type="ChEBI" id="CHEBI:18248"/>
    </ligandPart>
</feature>
<dbReference type="CDD" id="cd00290">
    <property type="entry name" value="cytochrome_b_C"/>
    <property type="match status" value="1"/>
</dbReference>
<dbReference type="Pfam" id="PF00033">
    <property type="entry name" value="Cytochrome_B"/>
    <property type="match status" value="1"/>
</dbReference>
<reference evidence="22" key="1">
    <citation type="submission" date="2021-11" db="EMBL/GenBank/DDBJ databases">
        <authorList>
            <person name="Ge X.-Y."/>
            <person name="Peng L."/>
            <person name="Sun C.-H."/>
            <person name="Wang B.-X."/>
        </authorList>
    </citation>
    <scope>NUCLEOTIDE SEQUENCE</scope>
</reference>
<feature type="transmembrane region" description="Helical" evidence="19">
    <location>
        <begin position="181"/>
        <end position="202"/>
    </location>
</feature>
<dbReference type="InterPro" id="IPR036150">
    <property type="entry name" value="Cyt_b/b6_C_sf"/>
</dbReference>
<evidence type="ECO:0000256" key="9">
    <source>
        <dbReference type="ARBA" id="ARBA00022723"/>
    </source>
</evidence>
<dbReference type="InterPro" id="IPR048260">
    <property type="entry name" value="Cytochrome_b_C_euk/bac"/>
</dbReference>
<feature type="transmembrane region" description="Helical" evidence="19">
    <location>
        <begin position="355"/>
        <end position="375"/>
    </location>
</feature>
<keyword evidence="13 18" id="KW-0408">Iron</keyword>
<dbReference type="Gene3D" id="1.20.810.10">
    <property type="entry name" value="Cytochrome Bc1 Complex, Chain C"/>
    <property type="match status" value="1"/>
</dbReference>
<feature type="binding site" description="axial binding residue" evidence="18">
    <location>
        <position position="199"/>
    </location>
    <ligand>
        <name>heme b</name>
        <dbReference type="ChEBI" id="CHEBI:60344"/>
        <label>b566</label>
    </ligand>
    <ligandPart>
        <name>Fe</name>
        <dbReference type="ChEBI" id="CHEBI:18248"/>
    </ligandPart>
</feature>
<sequence length="380" mass="44795">MKKFIPMKLHHPLFKILTSSLIKLPTPSTISFWWNMGSILGICLITQIITGLLLTMHYTPHIDLAFYSVNHIYRNTNMGWFTRSMHANGASMFFMFMYLHIGRNLYYNSYMLIMPWLTGIIILFLLMATAFMGYVLPWGQMSFWGATVITNLFSVIPYLGTDIVQWIWGSFAISNATLNRFFMLHFLLPFILLFMMMIHLMFLHTTGSSNPININYNIDKIPFHPYFTYKDFLGFFFYLVILLSLMFWNPYLLSDPDNFILANPLVTPIHIQPEWYFLFAYAILRSIPNKLGGVIGLIMSILIFIIKPFIFNKIIKGNQFFFLNKILLFNFFNNFIMLTWLGACPVETPYVQLSQIFTFTYFTYFMLIFYSSLLWNKFLK</sequence>
<keyword evidence="11 19" id="KW-0249">Electron transport</keyword>
<feature type="transmembrane region" description="Helical" evidence="19">
    <location>
        <begin position="78"/>
        <end position="99"/>
    </location>
</feature>
<evidence type="ECO:0000256" key="3">
    <source>
        <dbReference type="ARBA" id="ARBA00011649"/>
    </source>
</evidence>
<gene>
    <name evidence="22" type="primary">CYTB</name>
</gene>
<dbReference type="PROSITE" id="PS51002">
    <property type="entry name" value="CYTB_NTER"/>
    <property type="match status" value="1"/>
</dbReference>
<dbReference type="InterPro" id="IPR048259">
    <property type="entry name" value="Cytochrome_b_N_euk/bac"/>
</dbReference>